<dbReference type="HAMAP" id="MF_00230">
    <property type="entry name" value="CobT"/>
    <property type="match status" value="1"/>
</dbReference>
<dbReference type="NCBIfam" id="TIGR03160">
    <property type="entry name" value="cobT_DBIPRT"/>
    <property type="match status" value="1"/>
</dbReference>
<evidence type="ECO:0000256" key="7">
    <source>
        <dbReference type="ARBA" id="ARBA00022679"/>
    </source>
</evidence>
<dbReference type="PANTHER" id="PTHR43463:SF1">
    <property type="entry name" value="NICOTINATE-NUCLEOTIDE--DIMETHYLBENZIMIDAZOLE PHOSPHORIBOSYLTRANSFERASE"/>
    <property type="match status" value="1"/>
</dbReference>
<comment type="catalytic activity">
    <reaction evidence="9 10">
        <text>5,6-dimethylbenzimidazole + nicotinate beta-D-ribonucleotide = alpha-ribazole 5'-phosphate + nicotinate + H(+)</text>
        <dbReference type="Rhea" id="RHEA:11196"/>
        <dbReference type="ChEBI" id="CHEBI:15378"/>
        <dbReference type="ChEBI" id="CHEBI:15890"/>
        <dbReference type="ChEBI" id="CHEBI:32544"/>
        <dbReference type="ChEBI" id="CHEBI:57502"/>
        <dbReference type="ChEBI" id="CHEBI:57918"/>
        <dbReference type="EC" id="2.4.2.21"/>
    </reaction>
</comment>
<comment type="pathway">
    <text evidence="1 10">Nucleoside biosynthesis; alpha-ribazole biosynthesis; alpha-ribazole from 5,6-dimethylbenzimidazole: step 1/2.</text>
</comment>
<dbReference type="GO" id="GO:0008939">
    <property type="term" value="F:nicotinate-nucleotide-dimethylbenzimidazole phosphoribosyltransferase activity"/>
    <property type="evidence" value="ECO:0007669"/>
    <property type="project" value="UniProtKB-UniRule"/>
</dbReference>
<dbReference type="AlphaFoldDB" id="A0A831WAX4"/>
<dbReference type="GO" id="GO:0009236">
    <property type="term" value="P:cobalamin biosynthetic process"/>
    <property type="evidence" value="ECO:0007669"/>
    <property type="project" value="UniProtKB-UniRule"/>
</dbReference>
<dbReference type="Pfam" id="PF02277">
    <property type="entry name" value="DBI_PRT"/>
    <property type="match status" value="1"/>
</dbReference>
<dbReference type="InterPro" id="IPR023195">
    <property type="entry name" value="Nict_dMeBzImd_PRibTrfase_N"/>
</dbReference>
<proteinExistence type="inferred from homology"/>
<organism evidence="11">
    <name type="scientific">Sedimenticola thiotaurini</name>
    <dbReference type="NCBI Taxonomy" id="1543721"/>
    <lineage>
        <taxon>Bacteria</taxon>
        <taxon>Pseudomonadati</taxon>
        <taxon>Pseudomonadota</taxon>
        <taxon>Gammaproteobacteria</taxon>
        <taxon>Chromatiales</taxon>
        <taxon>Sedimenticolaceae</taxon>
        <taxon>Sedimenticola</taxon>
    </lineage>
</organism>
<evidence type="ECO:0000256" key="9">
    <source>
        <dbReference type="ARBA" id="ARBA00047340"/>
    </source>
</evidence>
<dbReference type="SUPFAM" id="SSF52733">
    <property type="entry name" value="Nicotinate mononucleotide:5,6-dimethylbenzimidazole phosphoribosyltransferase (CobT)"/>
    <property type="match status" value="1"/>
</dbReference>
<evidence type="ECO:0000256" key="5">
    <source>
        <dbReference type="ARBA" id="ARBA00022573"/>
    </source>
</evidence>
<evidence type="ECO:0000256" key="3">
    <source>
        <dbReference type="ARBA" id="ARBA00011991"/>
    </source>
</evidence>
<dbReference type="PANTHER" id="PTHR43463">
    <property type="entry name" value="NICOTINATE-NUCLEOTIDE--DIMETHYLBENZIMIDAZOLE PHOSPHORIBOSYLTRANSFERASE"/>
    <property type="match status" value="1"/>
</dbReference>
<comment type="function">
    <text evidence="10">Catalyzes the synthesis of alpha-ribazole-5'-phosphate from nicotinate mononucleotide (NAMN) and 5,6-dimethylbenzimidazole (DMB).</text>
</comment>
<reference evidence="11" key="1">
    <citation type="journal article" date="2020" name="mSystems">
        <title>Genome- and Community-Level Interaction Insights into Carbon Utilization and Element Cycling Functions of Hydrothermarchaeota in Hydrothermal Sediment.</title>
        <authorList>
            <person name="Zhou Z."/>
            <person name="Liu Y."/>
            <person name="Xu W."/>
            <person name="Pan J."/>
            <person name="Luo Z.H."/>
            <person name="Li M."/>
        </authorList>
    </citation>
    <scope>NUCLEOTIDE SEQUENCE [LARGE SCALE GENOMIC DNA]</scope>
    <source>
        <strain evidence="11">HyVt-443</strain>
    </source>
</reference>
<dbReference type="CDD" id="cd02439">
    <property type="entry name" value="DMB-PRT_CobT"/>
    <property type="match status" value="1"/>
</dbReference>
<protein>
    <recommendedName>
        <fullName evidence="4 10">Nicotinate-nucleotide--dimethylbenzimidazole phosphoribosyltransferase</fullName>
        <shortName evidence="10">NN:DBI PRT</shortName>
        <ecNumber evidence="3 10">2.4.2.21</ecNumber>
    </recommendedName>
    <alternativeName>
        <fullName evidence="8 10">N(1)-alpha-phosphoribosyltransferase</fullName>
    </alternativeName>
</protein>
<dbReference type="Proteomes" id="UP000886251">
    <property type="component" value="Unassembled WGS sequence"/>
</dbReference>
<evidence type="ECO:0000256" key="8">
    <source>
        <dbReference type="ARBA" id="ARBA00030686"/>
    </source>
</evidence>
<sequence>MTAKWLTEPALRPDREAEQAALRRQGQLTKPAGSLGRLEQIAVRLAALQGQERPAVDPAWIAVFAADHGVAVEGVSAFPQAVTGQMVANFVAGGAAISVLAERLGARLEVFDLGVVGEPAPATGVISRRAGAGSANLRRCDAMTGAQLEQSLGAGAEAVDRALEGGGRLFIGGEMGIANTTAASALACALLELEPGLLAGPGTGLDRDGVARKAEVIRDALARTGPLQRQPLEALRRLGGFEIAALCGSCLRAAQRGLPVLVDGFIASVAALAAVRHLPGVADWLIFSHRSAEPGHQAVLEALAAEPLLDLGMRLGEGSGAAVALPLLQLACRLHDGMATFADAGISES</sequence>
<evidence type="ECO:0000313" key="11">
    <source>
        <dbReference type="EMBL" id="HEB96622.1"/>
    </source>
</evidence>
<dbReference type="NCBIfam" id="NF000996">
    <property type="entry name" value="PRK00105.1"/>
    <property type="match status" value="1"/>
</dbReference>
<dbReference type="Gene3D" id="3.40.50.10210">
    <property type="match status" value="1"/>
</dbReference>
<dbReference type="EMBL" id="DRKP01000105">
    <property type="protein sequence ID" value="HEB96622.1"/>
    <property type="molecule type" value="Genomic_DNA"/>
</dbReference>
<dbReference type="InterPro" id="IPR036087">
    <property type="entry name" value="Nict_dMeBzImd_PRibTrfase_sf"/>
</dbReference>
<dbReference type="FunFam" id="3.40.50.10210:FF:000001">
    <property type="entry name" value="Nicotinate-nucleotide--dimethylbenzimidazole phosphoribosyltransferase"/>
    <property type="match status" value="1"/>
</dbReference>
<name>A0A831WAX4_9GAMM</name>
<keyword evidence="6 10" id="KW-0328">Glycosyltransferase</keyword>
<comment type="caution">
    <text evidence="11">The sequence shown here is derived from an EMBL/GenBank/DDBJ whole genome shotgun (WGS) entry which is preliminary data.</text>
</comment>
<dbReference type="InterPro" id="IPR017846">
    <property type="entry name" value="Nict_dMeBzImd_PRibTrfase_bact"/>
</dbReference>
<evidence type="ECO:0000256" key="6">
    <source>
        <dbReference type="ARBA" id="ARBA00022676"/>
    </source>
</evidence>
<accession>A0A831WAX4</accession>
<gene>
    <name evidence="10 11" type="primary">cobT</name>
    <name evidence="11" type="ORF">ENI96_09365</name>
</gene>
<dbReference type="EC" id="2.4.2.21" evidence="3 10"/>
<dbReference type="UniPathway" id="UPA00061">
    <property type="reaction ID" value="UER00516"/>
</dbReference>
<evidence type="ECO:0000256" key="10">
    <source>
        <dbReference type="HAMAP-Rule" id="MF_00230"/>
    </source>
</evidence>
<evidence type="ECO:0000256" key="1">
    <source>
        <dbReference type="ARBA" id="ARBA00005049"/>
    </source>
</evidence>
<evidence type="ECO:0000256" key="2">
    <source>
        <dbReference type="ARBA" id="ARBA00007110"/>
    </source>
</evidence>
<dbReference type="InterPro" id="IPR003200">
    <property type="entry name" value="Nict_dMeBzImd_PRibTrfase"/>
</dbReference>
<feature type="active site" description="Proton acceptor" evidence="10">
    <location>
        <position position="317"/>
    </location>
</feature>
<comment type="similarity">
    <text evidence="2 10">Belongs to the CobT family.</text>
</comment>
<keyword evidence="7 10" id="KW-0808">Transferase</keyword>
<evidence type="ECO:0000256" key="4">
    <source>
        <dbReference type="ARBA" id="ARBA00015486"/>
    </source>
</evidence>
<keyword evidence="5 10" id="KW-0169">Cobalamin biosynthesis</keyword>
<dbReference type="Gene3D" id="1.10.1610.10">
    <property type="match status" value="1"/>
</dbReference>